<accession>A0ABW4ZPV6</accession>
<keyword evidence="1" id="KW-0732">Signal</keyword>
<dbReference type="RefSeq" id="WP_255904482.1">
    <property type="nucleotide sequence ID" value="NZ_JAFMZO010000004.1"/>
</dbReference>
<keyword evidence="3" id="KW-1185">Reference proteome</keyword>
<evidence type="ECO:0008006" key="4">
    <source>
        <dbReference type="Google" id="ProtNLM"/>
    </source>
</evidence>
<dbReference type="Proteomes" id="UP001597387">
    <property type="component" value="Unassembled WGS sequence"/>
</dbReference>
<organism evidence="2 3">
    <name type="scientific">Paradesertivirga mongoliensis</name>
    <dbReference type="NCBI Taxonomy" id="2100740"/>
    <lineage>
        <taxon>Bacteria</taxon>
        <taxon>Pseudomonadati</taxon>
        <taxon>Bacteroidota</taxon>
        <taxon>Sphingobacteriia</taxon>
        <taxon>Sphingobacteriales</taxon>
        <taxon>Sphingobacteriaceae</taxon>
        <taxon>Paradesertivirga</taxon>
    </lineage>
</organism>
<feature type="signal peptide" evidence="1">
    <location>
        <begin position="1"/>
        <end position="19"/>
    </location>
</feature>
<protein>
    <recommendedName>
        <fullName evidence="4">LTXXQ motif family protein</fullName>
    </recommendedName>
</protein>
<evidence type="ECO:0000313" key="2">
    <source>
        <dbReference type="EMBL" id="MFD2164143.1"/>
    </source>
</evidence>
<dbReference type="EMBL" id="JBHUHZ010000003">
    <property type="protein sequence ID" value="MFD2164143.1"/>
    <property type="molecule type" value="Genomic_DNA"/>
</dbReference>
<comment type="caution">
    <text evidence="2">The sequence shown here is derived from an EMBL/GenBank/DDBJ whole genome shotgun (WGS) entry which is preliminary data.</text>
</comment>
<reference evidence="3" key="1">
    <citation type="journal article" date="2019" name="Int. J. Syst. Evol. Microbiol.">
        <title>The Global Catalogue of Microorganisms (GCM) 10K type strain sequencing project: providing services to taxonomists for standard genome sequencing and annotation.</title>
        <authorList>
            <consortium name="The Broad Institute Genomics Platform"/>
            <consortium name="The Broad Institute Genome Sequencing Center for Infectious Disease"/>
            <person name="Wu L."/>
            <person name="Ma J."/>
        </authorList>
    </citation>
    <scope>NUCLEOTIDE SEQUENCE [LARGE SCALE GENOMIC DNA]</scope>
    <source>
        <strain evidence="3">KCTC 42217</strain>
    </source>
</reference>
<name>A0ABW4ZPV6_9SPHI</name>
<evidence type="ECO:0000313" key="3">
    <source>
        <dbReference type="Proteomes" id="UP001597387"/>
    </source>
</evidence>
<proteinExistence type="predicted"/>
<gene>
    <name evidence="2" type="ORF">ACFSJU_17170</name>
</gene>
<sequence length="144" mass="15365">MKKLVLSVFLLLAMVAVKAQGGGGGQRQRLPPAERAQALFTSERFAAFAFTEDQKAKITPMLTKFYTSSDSLMATIPQDGDRMAAFQAIAPKRAALGTPVEQAIVAMLTAEQKKAYDTALAAAKERNPNATAVFTGGFGGRPRN</sequence>
<evidence type="ECO:0000256" key="1">
    <source>
        <dbReference type="SAM" id="SignalP"/>
    </source>
</evidence>
<feature type="chain" id="PRO_5046951859" description="LTXXQ motif family protein" evidence="1">
    <location>
        <begin position="20"/>
        <end position="144"/>
    </location>
</feature>